<name>A0ACC3SHT5_9PEZI</name>
<dbReference type="Proteomes" id="UP001320706">
    <property type="component" value="Unassembled WGS sequence"/>
</dbReference>
<proteinExistence type="predicted"/>
<organism evidence="1 2">
    <name type="scientific">Zalaria obscura</name>
    <dbReference type="NCBI Taxonomy" id="2024903"/>
    <lineage>
        <taxon>Eukaryota</taxon>
        <taxon>Fungi</taxon>
        <taxon>Dikarya</taxon>
        <taxon>Ascomycota</taxon>
        <taxon>Pezizomycotina</taxon>
        <taxon>Dothideomycetes</taxon>
        <taxon>Dothideomycetidae</taxon>
        <taxon>Dothideales</taxon>
        <taxon>Zalariaceae</taxon>
        <taxon>Zalaria</taxon>
    </lineage>
</organism>
<dbReference type="EMBL" id="JAMKPW020000010">
    <property type="protein sequence ID" value="KAK8214860.1"/>
    <property type="molecule type" value="Genomic_DNA"/>
</dbReference>
<accession>A0ACC3SHT5</accession>
<evidence type="ECO:0000313" key="2">
    <source>
        <dbReference type="Proteomes" id="UP001320706"/>
    </source>
</evidence>
<gene>
    <name evidence="1" type="ORF">M8818_002443</name>
</gene>
<reference evidence="1" key="1">
    <citation type="submission" date="2024-02" db="EMBL/GenBank/DDBJ databases">
        <title>Metagenome Assembled Genome of Zalaria obscura JY119.</title>
        <authorList>
            <person name="Vighnesh L."/>
            <person name="Jagadeeshwari U."/>
            <person name="Venkata Ramana C."/>
            <person name="Sasikala C."/>
        </authorList>
    </citation>
    <scope>NUCLEOTIDE SEQUENCE</scope>
    <source>
        <strain evidence="1">JY119</strain>
    </source>
</reference>
<comment type="caution">
    <text evidence="1">The sequence shown here is derived from an EMBL/GenBank/DDBJ whole genome shotgun (WGS) entry which is preliminary data.</text>
</comment>
<keyword evidence="2" id="KW-1185">Reference proteome</keyword>
<sequence length="682" mass="73948">MVDGNTSVPAEVNGHMQDSAQPEPSGSRRGRATSPTNGEESQSTPAKRSRVSRACDQCRASREKCDGQKLVCHTCASQKRACTYDEPPKKRGIQPNYIRTLELTLAWLFQTVPEAQAALSTSLPVANGAAQRLIGSKDAAGAETLHQSWRSSLVCKQIDQLLSGSTVEGGSVESIDSRLSSLFVDTDGSTTQPIPQAPLATGQSSDRQPTADQITPTDIRHGHSMTASLSGFEVPARSANFPSQVRSRKLVLPQNAWNLLEYYFAFTHSWLPMTEKHGILKTMYAFPTEGLGYEEGLASGDLAELWSIMALAAFQLSRANPTNNDFLSLRNTARDLIPAEHAINRGAVQSKPADLYEKGHIRALLILTLLGISSQAWQSAWLEVGLAVRLTLYRLGQTDCNTRDRTDKPILQLAAFVIEHTVAHHLDLLPHMRSESIQGLNTLDEDGMEEWAPWTDPTSPLNGSAKAPSKALSTFNALVHELRVADEIQISGQHCGNHPRTVIALLDNACRKDHRTQPSKLAAIMRAPETSHAAPLQAINQHDLAGIANALPSASQGHLEQPALTNQDMQRFPGASPAEYLTIPTGPGDFNYFNPPTNAENPRLLSNASWPGFGGGQMDGQAGGDIFEELAMLDSAGHVGEHPQFMQNLGFGPDFDLAEFFGPDYQPSNPPLAYMQPPQGGN</sequence>
<evidence type="ECO:0000313" key="1">
    <source>
        <dbReference type="EMBL" id="KAK8214860.1"/>
    </source>
</evidence>
<protein>
    <submittedName>
        <fullName evidence="1">Uncharacterized protein</fullName>
    </submittedName>
</protein>